<comment type="similarity">
    <text evidence="3">Belongs to the cytochrome P450 family.</text>
</comment>
<dbReference type="InterPro" id="IPR001128">
    <property type="entry name" value="Cyt_P450"/>
</dbReference>
<keyword evidence="7" id="KW-1133">Transmembrane helix</keyword>
<protein>
    <submittedName>
        <fullName evidence="14">Cytochrome P450</fullName>
    </submittedName>
</protein>
<proteinExistence type="inferred from homology"/>
<keyword evidence="10" id="KW-0503">Monooxygenase</keyword>
<dbReference type="Proteomes" id="UP000247647">
    <property type="component" value="Unassembled WGS sequence"/>
</dbReference>
<dbReference type="PANTHER" id="PTHR46206:SF5">
    <property type="entry name" value="P450, PUTATIVE (EUROFUNG)-RELATED"/>
    <property type="match status" value="1"/>
</dbReference>
<dbReference type="Gene3D" id="1.10.630.10">
    <property type="entry name" value="Cytochrome P450"/>
    <property type="match status" value="1"/>
</dbReference>
<organism evidence="14 15">
    <name type="scientific">Aspergillus neoniger (strain CBS 115656)</name>
    <dbReference type="NCBI Taxonomy" id="1448310"/>
    <lineage>
        <taxon>Eukaryota</taxon>
        <taxon>Fungi</taxon>
        <taxon>Dikarya</taxon>
        <taxon>Ascomycota</taxon>
        <taxon>Pezizomycotina</taxon>
        <taxon>Eurotiomycetes</taxon>
        <taxon>Eurotiomycetidae</taxon>
        <taxon>Eurotiales</taxon>
        <taxon>Aspergillaceae</taxon>
        <taxon>Aspergillus</taxon>
        <taxon>Aspergillus subgen. Circumdati</taxon>
    </lineage>
</organism>
<accession>A0A318YUN9</accession>
<evidence type="ECO:0000256" key="3">
    <source>
        <dbReference type="ARBA" id="ARBA00010617"/>
    </source>
</evidence>
<evidence type="ECO:0000256" key="7">
    <source>
        <dbReference type="ARBA" id="ARBA00022989"/>
    </source>
</evidence>
<dbReference type="CDD" id="cd11041">
    <property type="entry name" value="CYP503A1-like"/>
    <property type="match status" value="1"/>
</dbReference>
<keyword evidence="6 12" id="KW-0479">Metal-binding</keyword>
<gene>
    <name evidence="14" type="ORF">BO87DRAFT_445983</name>
</gene>
<keyword evidence="15" id="KW-1185">Reference proteome</keyword>
<dbReference type="GO" id="GO:0016705">
    <property type="term" value="F:oxidoreductase activity, acting on paired donors, with incorporation or reduction of molecular oxygen"/>
    <property type="evidence" value="ECO:0007669"/>
    <property type="project" value="InterPro"/>
</dbReference>
<keyword evidence="5" id="KW-0812">Transmembrane</keyword>
<evidence type="ECO:0000313" key="14">
    <source>
        <dbReference type="EMBL" id="PYH38146.1"/>
    </source>
</evidence>
<feature type="binding site" description="axial binding residue" evidence="12">
    <location>
        <position position="436"/>
    </location>
    <ligand>
        <name>heme</name>
        <dbReference type="ChEBI" id="CHEBI:30413"/>
    </ligand>
    <ligandPart>
        <name>Fe</name>
        <dbReference type="ChEBI" id="CHEBI:18248"/>
    </ligandPart>
</feature>
<feature type="signal peptide" evidence="13">
    <location>
        <begin position="1"/>
        <end position="23"/>
    </location>
</feature>
<reference evidence="14" key="1">
    <citation type="submission" date="2016-12" db="EMBL/GenBank/DDBJ databases">
        <title>The genomes of Aspergillus section Nigri reveals drivers in fungal speciation.</title>
        <authorList>
            <consortium name="DOE Joint Genome Institute"/>
            <person name="Vesth T.C."/>
            <person name="Nybo J."/>
            <person name="Theobald S."/>
            <person name="Brandl J."/>
            <person name="Frisvad J.C."/>
            <person name="Nielsen K.F."/>
            <person name="Lyhne E.K."/>
            <person name="Kogle M.E."/>
            <person name="Kuo A."/>
            <person name="Riley R."/>
            <person name="Clum A."/>
            <person name="Nolan M."/>
            <person name="Lipzen A."/>
            <person name="Salamov A."/>
            <person name="Henrissat B."/>
            <person name="Wiebenga A."/>
            <person name="De Vries R.P."/>
            <person name="Grigoriev I.V."/>
            <person name="Mortensen U.H."/>
            <person name="Andersen M.R."/>
            <person name="Baker S.E."/>
        </authorList>
    </citation>
    <scope>NUCLEOTIDE SEQUENCE [LARGE SCALE GENOMIC DNA]</scope>
    <source>
        <strain evidence="14">CBS 115656</strain>
    </source>
</reference>
<dbReference type="GO" id="GO:0020037">
    <property type="term" value="F:heme binding"/>
    <property type="evidence" value="ECO:0007669"/>
    <property type="project" value="InterPro"/>
</dbReference>
<keyword evidence="9 12" id="KW-0408">Iron</keyword>
<evidence type="ECO:0000256" key="5">
    <source>
        <dbReference type="ARBA" id="ARBA00022692"/>
    </source>
</evidence>
<dbReference type="GO" id="GO:0016020">
    <property type="term" value="C:membrane"/>
    <property type="evidence" value="ECO:0007669"/>
    <property type="project" value="UniProtKB-SubCell"/>
</dbReference>
<evidence type="ECO:0000256" key="13">
    <source>
        <dbReference type="SAM" id="SignalP"/>
    </source>
</evidence>
<dbReference type="InterPro" id="IPR036396">
    <property type="entry name" value="Cyt_P450_sf"/>
</dbReference>
<dbReference type="OrthoDB" id="1844152at2759"/>
<sequence length="500" mass="56703">MYAYIMLLFLLSLLLLCIRRLRGWFYLIRGPEMIDEAYVSAGGMPFKVPTPNNNHLMVTSSYHIKELINAPLQSLSLHAVAKEILQPKYTMSGFEWQDQRGIEGTGFVRALRSRLTAHLPGMLPDLKRMVEAAITEELGTPDTDGMLTIKPGSVHCRLFPLIKRAVTKVNCFVFFGEQLAQNPEFTAAALEFPQTVIFASEILRITPSFLRHSVASLVTERHRAVKTLMRYLEPVVKQRLAMRAVDSTENVDCMQWLIETSPRKTQWTTARMVGEIIAVWFGSVHQLAMTATYAIEDLCSHEEYVRPLREEVYGVAPEGLCPDLAAMPLLDSFLRETIRCTNSDAITARRKALTPFTFSDGLRVDRGDWVCIPQRAMMRDPARYSHAEQFDGFRFARANKLLALNEGCADVPEVAPLQLTDVDVNWPIWGLGNTACPGRFYATTVLKLMMVCILQGWECRLADPQALRWRTWRSSVVPRTGTVVVFERRQMESPTLVRRG</sequence>
<dbReference type="GO" id="GO:0005506">
    <property type="term" value="F:iron ion binding"/>
    <property type="evidence" value="ECO:0007669"/>
    <property type="project" value="InterPro"/>
</dbReference>
<comment type="subcellular location">
    <subcellularLocation>
        <location evidence="2">Membrane</location>
    </subcellularLocation>
</comment>
<feature type="chain" id="PRO_5016437959" evidence="13">
    <location>
        <begin position="24"/>
        <end position="500"/>
    </location>
</feature>
<evidence type="ECO:0000256" key="2">
    <source>
        <dbReference type="ARBA" id="ARBA00004370"/>
    </source>
</evidence>
<evidence type="ECO:0000256" key="6">
    <source>
        <dbReference type="ARBA" id="ARBA00022723"/>
    </source>
</evidence>
<dbReference type="PRINTS" id="PR00465">
    <property type="entry name" value="EP450IV"/>
</dbReference>
<dbReference type="SUPFAM" id="SSF48264">
    <property type="entry name" value="Cytochrome P450"/>
    <property type="match status" value="1"/>
</dbReference>
<evidence type="ECO:0000313" key="15">
    <source>
        <dbReference type="Proteomes" id="UP000247647"/>
    </source>
</evidence>
<keyword evidence="8" id="KW-0560">Oxidoreductase</keyword>
<dbReference type="Pfam" id="PF00067">
    <property type="entry name" value="p450"/>
    <property type="match status" value="1"/>
</dbReference>
<evidence type="ECO:0000256" key="12">
    <source>
        <dbReference type="PIRSR" id="PIRSR602403-1"/>
    </source>
</evidence>
<evidence type="ECO:0000256" key="8">
    <source>
        <dbReference type="ARBA" id="ARBA00023002"/>
    </source>
</evidence>
<name>A0A318YUN9_ASPNB</name>
<keyword evidence="13" id="KW-0732">Signal</keyword>
<dbReference type="EMBL" id="KZ821448">
    <property type="protein sequence ID" value="PYH38146.1"/>
    <property type="molecule type" value="Genomic_DNA"/>
</dbReference>
<dbReference type="AlphaFoldDB" id="A0A318YUN9"/>
<evidence type="ECO:0000256" key="10">
    <source>
        <dbReference type="ARBA" id="ARBA00023033"/>
    </source>
</evidence>
<evidence type="ECO:0000256" key="11">
    <source>
        <dbReference type="ARBA" id="ARBA00023136"/>
    </source>
</evidence>
<keyword evidence="4 12" id="KW-0349">Heme</keyword>
<dbReference type="GeneID" id="37130652"/>
<keyword evidence="11" id="KW-0472">Membrane</keyword>
<dbReference type="PANTHER" id="PTHR46206">
    <property type="entry name" value="CYTOCHROME P450"/>
    <property type="match status" value="1"/>
</dbReference>
<dbReference type="RefSeq" id="XP_025483624.1">
    <property type="nucleotide sequence ID" value="XM_025628196.1"/>
</dbReference>
<evidence type="ECO:0000256" key="1">
    <source>
        <dbReference type="ARBA" id="ARBA00001971"/>
    </source>
</evidence>
<dbReference type="GO" id="GO:0019748">
    <property type="term" value="P:secondary metabolic process"/>
    <property type="evidence" value="ECO:0007669"/>
    <property type="project" value="UniProtKB-ARBA"/>
</dbReference>
<evidence type="ECO:0000256" key="9">
    <source>
        <dbReference type="ARBA" id="ARBA00023004"/>
    </source>
</evidence>
<evidence type="ECO:0000256" key="4">
    <source>
        <dbReference type="ARBA" id="ARBA00022617"/>
    </source>
</evidence>
<dbReference type="GO" id="GO:0004497">
    <property type="term" value="F:monooxygenase activity"/>
    <property type="evidence" value="ECO:0007669"/>
    <property type="project" value="UniProtKB-KW"/>
</dbReference>
<dbReference type="InterPro" id="IPR002403">
    <property type="entry name" value="Cyt_P450_E_grp-IV"/>
</dbReference>
<comment type="cofactor">
    <cofactor evidence="1 12">
        <name>heme</name>
        <dbReference type="ChEBI" id="CHEBI:30413"/>
    </cofactor>
</comment>